<dbReference type="AlphaFoldDB" id="S3JIZ5"/>
<keyword evidence="1" id="KW-0472">Membrane</keyword>
<evidence type="ECO:0000313" key="3">
    <source>
        <dbReference type="Proteomes" id="UP000014585"/>
    </source>
</evidence>
<accession>S3JIZ5</accession>
<gene>
    <name evidence="2" type="ORF">HMPREF0201_04357</name>
</gene>
<feature type="transmembrane region" description="Helical" evidence="1">
    <location>
        <begin position="21"/>
        <end position="45"/>
    </location>
</feature>
<proteinExistence type="predicted"/>
<reference evidence="2 3" key="1">
    <citation type="submission" date="2013-04" db="EMBL/GenBank/DDBJ databases">
        <authorList>
            <person name="Weinstock G."/>
            <person name="Sodergren E."/>
            <person name="Lobos E.A."/>
            <person name="Fulton L."/>
            <person name="Fulton R."/>
            <person name="Courtney L."/>
            <person name="Fronick C."/>
            <person name="O'Laughlin M."/>
            <person name="Godfrey J."/>
            <person name="Wilson R.M."/>
            <person name="Miner T."/>
            <person name="Farmer C."/>
            <person name="Delehaunty K."/>
            <person name="Cordes M."/>
            <person name="Minx P."/>
            <person name="Tomlinson C."/>
            <person name="Chen J."/>
            <person name="Wollam A."/>
            <person name="Pepin K.H."/>
            <person name="Palsikar V.B."/>
            <person name="Zhang X."/>
            <person name="Suruliraj S."/>
            <person name="Perna N.T."/>
            <person name="Plunkett G."/>
            <person name="Warren W."/>
            <person name="Mitreva M."/>
            <person name="Mardis E.R."/>
            <person name="Wilson R.K."/>
        </authorList>
    </citation>
    <scope>NUCLEOTIDE SEQUENCE [LARGE SCALE GENOMIC DNA]</scope>
    <source>
        <strain evidence="2 3">DSM 4568</strain>
    </source>
</reference>
<dbReference type="HOGENOM" id="CLU_3181646_0_0_6"/>
<comment type="caution">
    <text evidence="2">The sequence shown here is derived from an EMBL/GenBank/DDBJ whole genome shotgun (WGS) entry which is preliminary data.</text>
</comment>
<dbReference type="EMBL" id="ATDT01000036">
    <property type="protein sequence ID" value="EPF13164.1"/>
    <property type="molecule type" value="Genomic_DNA"/>
</dbReference>
<sequence>MNICCYCVFFDDYCIMFKWKFIIYQCVGLFFYFLFFCDIFLMSVFL</sequence>
<evidence type="ECO:0000313" key="2">
    <source>
        <dbReference type="EMBL" id="EPF13164.1"/>
    </source>
</evidence>
<keyword evidence="1" id="KW-1133">Transmembrane helix</keyword>
<keyword evidence="1" id="KW-0812">Transmembrane</keyword>
<organism evidence="2 3">
    <name type="scientific">Cedecea davisae DSM 4568</name>
    <dbReference type="NCBI Taxonomy" id="566551"/>
    <lineage>
        <taxon>Bacteria</taxon>
        <taxon>Pseudomonadati</taxon>
        <taxon>Pseudomonadota</taxon>
        <taxon>Gammaproteobacteria</taxon>
        <taxon>Enterobacterales</taxon>
        <taxon>Enterobacteriaceae</taxon>
        <taxon>Cedecea</taxon>
    </lineage>
</organism>
<dbReference type="Proteomes" id="UP000014585">
    <property type="component" value="Unassembled WGS sequence"/>
</dbReference>
<evidence type="ECO:0000256" key="1">
    <source>
        <dbReference type="SAM" id="Phobius"/>
    </source>
</evidence>
<name>S3JIZ5_9ENTR</name>
<dbReference type="PATRIC" id="fig|566551.4.peg.3985"/>
<protein>
    <submittedName>
        <fullName evidence="2">Uncharacterized protein</fullName>
    </submittedName>
</protein>